<evidence type="ECO:0000256" key="2">
    <source>
        <dbReference type="ARBA" id="ARBA00022741"/>
    </source>
</evidence>
<keyword evidence="8" id="KW-1185">Reference proteome</keyword>
<dbReference type="InterPro" id="IPR003439">
    <property type="entry name" value="ABC_transporter-like_ATP-bd"/>
</dbReference>
<keyword evidence="3 7" id="KW-0067">ATP-binding</keyword>
<dbReference type="RefSeq" id="WP_218149368.1">
    <property type="nucleotide sequence ID" value="NZ_FOLH01000001.1"/>
</dbReference>
<keyword evidence="4" id="KW-1278">Translocase</keyword>
<dbReference type="EMBL" id="FOLH01000001">
    <property type="protein sequence ID" value="SFB89865.1"/>
    <property type="molecule type" value="Genomic_DNA"/>
</dbReference>
<keyword evidence="1" id="KW-0813">Transport</keyword>
<feature type="domain" description="ABC transporter" evidence="6">
    <location>
        <begin position="7"/>
        <end position="242"/>
    </location>
</feature>
<dbReference type="PROSITE" id="PS00211">
    <property type="entry name" value="ABC_TRANSPORTER_1"/>
    <property type="match status" value="1"/>
</dbReference>
<dbReference type="AlphaFoldDB" id="A0A1I1ERW3"/>
<evidence type="ECO:0000256" key="1">
    <source>
        <dbReference type="ARBA" id="ARBA00022448"/>
    </source>
</evidence>
<dbReference type="GO" id="GO:0016887">
    <property type="term" value="F:ATP hydrolysis activity"/>
    <property type="evidence" value="ECO:0007669"/>
    <property type="project" value="InterPro"/>
</dbReference>
<gene>
    <name evidence="7" type="ORF">SAMN05660443_0808</name>
</gene>
<dbReference type="InterPro" id="IPR017871">
    <property type="entry name" value="ABC_transporter-like_CS"/>
</dbReference>
<dbReference type="InterPro" id="IPR003593">
    <property type="entry name" value="AAA+_ATPase"/>
</dbReference>
<evidence type="ECO:0000259" key="6">
    <source>
        <dbReference type="PROSITE" id="PS50893"/>
    </source>
</evidence>
<evidence type="ECO:0000256" key="3">
    <source>
        <dbReference type="ARBA" id="ARBA00022840"/>
    </source>
</evidence>
<dbReference type="PROSITE" id="PS50893">
    <property type="entry name" value="ABC_TRANSPORTER_2"/>
    <property type="match status" value="1"/>
</dbReference>
<dbReference type="SMART" id="SM00382">
    <property type="entry name" value="AAA"/>
    <property type="match status" value="1"/>
</dbReference>
<dbReference type="Pfam" id="PF00005">
    <property type="entry name" value="ABC_tran"/>
    <property type="match status" value="1"/>
</dbReference>
<comment type="function">
    <text evidence="5">Part of the ABC transporter complex HmuTUV involved in hemin import. Responsible for energy coupling to the transport system.</text>
</comment>
<dbReference type="GO" id="GO:0005524">
    <property type="term" value="F:ATP binding"/>
    <property type="evidence" value="ECO:0007669"/>
    <property type="project" value="UniProtKB-KW"/>
</dbReference>
<evidence type="ECO:0000313" key="7">
    <source>
        <dbReference type="EMBL" id="SFB89865.1"/>
    </source>
</evidence>
<dbReference type="PANTHER" id="PTHR42794">
    <property type="entry name" value="HEMIN IMPORT ATP-BINDING PROTEIN HMUV"/>
    <property type="match status" value="1"/>
</dbReference>
<dbReference type="InterPro" id="IPR027417">
    <property type="entry name" value="P-loop_NTPase"/>
</dbReference>
<organism evidence="7 8">
    <name type="scientific">Marinospirillum celere</name>
    <dbReference type="NCBI Taxonomy" id="1122252"/>
    <lineage>
        <taxon>Bacteria</taxon>
        <taxon>Pseudomonadati</taxon>
        <taxon>Pseudomonadota</taxon>
        <taxon>Gammaproteobacteria</taxon>
        <taxon>Oceanospirillales</taxon>
        <taxon>Oceanospirillaceae</taxon>
        <taxon>Marinospirillum</taxon>
    </lineage>
</organism>
<dbReference type="Proteomes" id="UP000199058">
    <property type="component" value="Unassembled WGS sequence"/>
</dbReference>
<protein>
    <submittedName>
        <fullName evidence="7">Iron complex transport system ATP-binding protein</fullName>
    </submittedName>
</protein>
<keyword evidence="2" id="KW-0547">Nucleotide-binding</keyword>
<dbReference type="STRING" id="1122252.SAMN05660443_0808"/>
<dbReference type="SUPFAM" id="SSF52540">
    <property type="entry name" value="P-loop containing nucleoside triphosphate hydrolases"/>
    <property type="match status" value="1"/>
</dbReference>
<accession>A0A1I1ERW3</accession>
<reference evidence="7 8" key="1">
    <citation type="submission" date="2016-10" db="EMBL/GenBank/DDBJ databases">
        <authorList>
            <person name="de Groot N.N."/>
        </authorList>
    </citation>
    <scope>NUCLEOTIDE SEQUENCE [LARGE SCALE GENOMIC DNA]</scope>
    <source>
        <strain evidence="7 8">DSM 18438</strain>
    </source>
</reference>
<dbReference type="Gene3D" id="3.40.50.300">
    <property type="entry name" value="P-loop containing nucleotide triphosphate hydrolases"/>
    <property type="match status" value="1"/>
</dbReference>
<proteinExistence type="predicted"/>
<evidence type="ECO:0000256" key="4">
    <source>
        <dbReference type="ARBA" id="ARBA00022967"/>
    </source>
</evidence>
<sequence length="261" mass="28789">MKTSPRMELDQLVIKIPGRKAGNPLSLQVFPGQTWGILGPNGSGKTTLLLTLAGLKKPQQGQIHLAGQALESWSARERACQLALVFQQQEDSFPASVLETTLTSRHPHLKAWQRETPEDSLLAQQALERMDLAAMEERCITTLSGGERQRLALACLLTQQTPLWLLDEPTNHLDLHHQISALELINEKVKAGGSAIMALHDLNLASRFCSHLLLLYPDGQACWGPKDQMLELPALERLYQQPLIATSISGQKVFIPQTSTG</sequence>
<dbReference type="PANTHER" id="PTHR42794:SF1">
    <property type="entry name" value="HEMIN IMPORT ATP-BINDING PROTEIN HMUV"/>
    <property type="match status" value="1"/>
</dbReference>
<name>A0A1I1ERW3_9GAMM</name>
<evidence type="ECO:0000313" key="8">
    <source>
        <dbReference type="Proteomes" id="UP000199058"/>
    </source>
</evidence>
<dbReference type="CDD" id="cd03214">
    <property type="entry name" value="ABC_Iron-Siderophores_B12_Hemin"/>
    <property type="match status" value="1"/>
</dbReference>
<evidence type="ECO:0000256" key="5">
    <source>
        <dbReference type="ARBA" id="ARBA00037066"/>
    </source>
</evidence>